<proteinExistence type="inferred from homology"/>
<dbReference type="InterPro" id="IPR046357">
    <property type="entry name" value="PPIase_dom_sf"/>
</dbReference>
<dbReference type="Proteomes" id="UP000029558">
    <property type="component" value="Chromosome"/>
</dbReference>
<dbReference type="InterPro" id="IPR000297">
    <property type="entry name" value="PPIase_PpiC"/>
</dbReference>
<dbReference type="PANTHER" id="PTHR47529:SF1">
    <property type="entry name" value="PERIPLASMIC CHAPERONE PPID"/>
    <property type="match status" value="1"/>
</dbReference>
<accession>A0A1L6T9X6</accession>
<dbReference type="Pfam" id="PF13145">
    <property type="entry name" value="Rotamase_2"/>
    <property type="match status" value="1"/>
</dbReference>
<keyword evidence="11" id="KW-0413">Isomerase</keyword>
<keyword evidence="6" id="KW-0472">Membrane</keyword>
<reference evidence="11 12" key="1">
    <citation type="journal article" date="2014" name="Genome Announc.">
        <title>Comparative Genome Analysis of Two Isolates of the Fish Pathogen Piscirickettsia salmonis from Different Hosts Reveals Major Differences in Virulence-Associated Secretion Systems.</title>
        <authorList>
            <person name="Bohle H."/>
            <person name="Henriquez P."/>
            <person name="Grothusen H."/>
            <person name="Navas E."/>
            <person name="Sandoval A."/>
            <person name="Bustamante F."/>
            <person name="Bustos P."/>
            <person name="Mancilla M."/>
        </authorList>
    </citation>
    <scope>NUCLEOTIDE SEQUENCE [LARGE SCALE GENOMIC DNA]</scope>
    <source>
        <strain evidence="12">B1-32597</strain>
    </source>
</reference>
<keyword evidence="2" id="KW-1003">Cell membrane</keyword>
<dbReference type="Pfam" id="PF13624">
    <property type="entry name" value="SurA_N_3"/>
    <property type="match status" value="1"/>
</dbReference>
<evidence type="ECO:0000256" key="9">
    <source>
        <dbReference type="ARBA" id="ARBA00040743"/>
    </source>
</evidence>
<evidence type="ECO:0000256" key="7">
    <source>
        <dbReference type="ARBA" id="ARBA00023186"/>
    </source>
</evidence>
<dbReference type="AlphaFoldDB" id="A0A1L6T9X6"/>
<organism evidence="11 12">
    <name type="scientific">Piscirickettsia salmonis</name>
    <dbReference type="NCBI Taxonomy" id="1238"/>
    <lineage>
        <taxon>Bacteria</taxon>
        <taxon>Pseudomonadati</taxon>
        <taxon>Pseudomonadota</taxon>
        <taxon>Gammaproteobacteria</taxon>
        <taxon>Thiotrichales</taxon>
        <taxon>Piscirickettsiaceae</taxon>
        <taxon>Piscirickettsia</taxon>
    </lineage>
</organism>
<dbReference type="SUPFAM" id="SSF109998">
    <property type="entry name" value="Triger factor/SurA peptide-binding domain-like"/>
    <property type="match status" value="1"/>
</dbReference>
<comment type="similarity">
    <text evidence="8">Belongs to the PpiD chaperone family.</text>
</comment>
<evidence type="ECO:0000256" key="2">
    <source>
        <dbReference type="ARBA" id="ARBA00022475"/>
    </source>
</evidence>
<keyword evidence="3" id="KW-0997">Cell inner membrane</keyword>
<evidence type="ECO:0000256" key="3">
    <source>
        <dbReference type="ARBA" id="ARBA00022519"/>
    </source>
</evidence>
<dbReference type="SUPFAM" id="SSF54534">
    <property type="entry name" value="FKBP-like"/>
    <property type="match status" value="1"/>
</dbReference>
<dbReference type="Gene3D" id="3.10.50.40">
    <property type="match status" value="1"/>
</dbReference>
<comment type="subcellular location">
    <subcellularLocation>
        <location evidence="1">Cell inner membrane</location>
        <topology evidence="1">Single-pass type II membrane protein</topology>
        <orientation evidence="1">Periplasmic side</orientation>
    </subcellularLocation>
</comment>
<evidence type="ECO:0000256" key="1">
    <source>
        <dbReference type="ARBA" id="ARBA00004382"/>
    </source>
</evidence>
<dbReference type="PANTHER" id="PTHR47529">
    <property type="entry name" value="PEPTIDYL-PROLYL CIS-TRANS ISOMERASE D"/>
    <property type="match status" value="1"/>
</dbReference>
<keyword evidence="5" id="KW-1133">Transmembrane helix</keyword>
<evidence type="ECO:0000256" key="4">
    <source>
        <dbReference type="ARBA" id="ARBA00022692"/>
    </source>
</evidence>
<dbReference type="InterPro" id="IPR027304">
    <property type="entry name" value="Trigger_fact/SurA_dom_sf"/>
</dbReference>
<evidence type="ECO:0000256" key="8">
    <source>
        <dbReference type="ARBA" id="ARBA00038408"/>
    </source>
</evidence>
<evidence type="ECO:0000313" key="11">
    <source>
        <dbReference type="EMBL" id="ALB22011.1"/>
    </source>
</evidence>
<dbReference type="GO" id="GO:0005886">
    <property type="term" value="C:plasma membrane"/>
    <property type="evidence" value="ECO:0007669"/>
    <property type="project" value="UniProtKB-SubCell"/>
</dbReference>
<dbReference type="EMBL" id="CP012508">
    <property type="protein sequence ID" value="ALB22011.1"/>
    <property type="molecule type" value="Genomic_DNA"/>
</dbReference>
<name>A0A1L6T9X6_PISSA</name>
<evidence type="ECO:0000313" key="12">
    <source>
        <dbReference type="Proteomes" id="UP000029558"/>
    </source>
</evidence>
<dbReference type="GO" id="GO:0003755">
    <property type="term" value="F:peptidyl-prolyl cis-trans isomerase activity"/>
    <property type="evidence" value="ECO:0007669"/>
    <property type="project" value="InterPro"/>
</dbReference>
<dbReference type="Gene3D" id="1.10.4030.10">
    <property type="entry name" value="Porin chaperone SurA, peptide-binding domain"/>
    <property type="match status" value="1"/>
</dbReference>
<keyword evidence="4" id="KW-0812">Transmembrane</keyword>
<dbReference type="InterPro" id="IPR052029">
    <property type="entry name" value="PpiD_chaperone"/>
</dbReference>
<sequence length="625" mass="69847">MLQNIRDKSKGWGTWLIVGAVAAGFIGMGASSYISSSASKSQTVATVDGQKISSAEFEAAYKNMKQQIGDNSPLSANNELIKAQTLNQLIERYALLNSIRTQGFYVSTAQTDQVLRTLPVFQENGQFSQAQYDKVLQRFGYTTNQLRQDISQQILVNQLNQGLMQSAFALTGEVTEFTQLLNEKRSIGYFKVLNAPFINKVTVTQQEIANFYKQHEKEFIAPEQVKIDSIELSLAAFKKRVSANSQEIKDYYQQNIANFSTPLQRHFEVLDFPLSQTDVKAIEKARNSAKMALTKAEQGESFATLIKDYQLKSANSSGEWGWFSRNQLPPTVSDRLFSVKKIGDAMLLERPNLLQVVKLTGIKSATTTAFADVHEKIKATLLAQKAQAAFNGAVQRLRSLQAEYPGDLKKIADALKIPVKTSPWFSHDAGVGLAKNSKVLEAAFSDEVLQQNTNSPVLQLDDQHVALIHLADHQTAKLKPLKEVSDQITQVLKLEKAQAVAETEAKKITKLLEDGQSYREITKQFGLVWHEVSDLSRQSKNEPFVVQSAFAMPRPLDKQLPVKVTTLPEQGYLVMQLLKATPGQSSMKRFERQAYQEGVQQLYAQYDYSQYVAVVRNHATVKLSS</sequence>
<evidence type="ECO:0000256" key="5">
    <source>
        <dbReference type="ARBA" id="ARBA00022989"/>
    </source>
</evidence>
<keyword evidence="7" id="KW-0143">Chaperone</keyword>
<evidence type="ECO:0000256" key="10">
    <source>
        <dbReference type="ARBA" id="ARBA00042775"/>
    </source>
</evidence>
<protein>
    <recommendedName>
        <fullName evidence="9">Periplasmic chaperone PpiD</fullName>
    </recommendedName>
    <alternativeName>
        <fullName evidence="10">Periplasmic folding chaperone</fullName>
    </alternativeName>
</protein>
<dbReference type="RefSeq" id="WP_017377307.1">
    <property type="nucleotide sequence ID" value="NZ_CP012508.1"/>
</dbReference>
<evidence type="ECO:0000256" key="6">
    <source>
        <dbReference type="ARBA" id="ARBA00023136"/>
    </source>
</evidence>
<dbReference type="PROSITE" id="PS50198">
    <property type="entry name" value="PPIC_PPIASE_2"/>
    <property type="match status" value="1"/>
</dbReference>
<gene>
    <name evidence="11" type="ORF">KU39_828</name>
</gene>